<name>A0A5R9GEM7_9BACL</name>
<dbReference type="OrthoDB" id="2884312at2"/>
<evidence type="ECO:0000313" key="3">
    <source>
        <dbReference type="Proteomes" id="UP000309676"/>
    </source>
</evidence>
<dbReference type="SUPFAM" id="SSF48452">
    <property type="entry name" value="TPR-like"/>
    <property type="match status" value="1"/>
</dbReference>
<reference evidence="2 3" key="1">
    <citation type="submission" date="2019-05" db="EMBL/GenBank/DDBJ databases">
        <authorList>
            <person name="Narsing Rao M.P."/>
            <person name="Li W.J."/>
        </authorList>
    </citation>
    <scope>NUCLEOTIDE SEQUENCE [LARGE SCALE GENOMIC DNA]</scope>
    <source>
        <strain evidence="2 3">SYSU_K30003</strain>
    </source>
</reference>
<keyword evidence="1" id="KW-0802">TPR repeat</keyword>
<keyword evidence="3" id="KW-1185">Reference proteome</keyword>
<dbReference type="InterPro" id="IPR019734">
    <property type="entry name" value="TPR_rpt"/>
</dbReference>
<dbReference type="Proteomes" id="UP000309676">
    <property type="component" value="Unassembled WGS sequence"/>
</dbReference>
<dbReference type="AlphaFoldDB" id="A0A5R9GEM7"/>
<protein>
    <submittedName>
        <fullName evidence="2">Uncharacterized protein</fullName>
    </submittedName>
</protein>
<proteinExistence type="predicted"/>
<dbReference type="Gene3D" id="1.25.40.10">
    <property type="entry name" value="Tetratricopeptide repeat domain"/>
    <property type="match status" value="1"/>
</dbReference>
<feature type="repeat" description="TPR" evidence="1">
    <location>
        <begin position="50"/>
        <end position="83"/>
    </location>
</feature>
<dbReference type="EMBL" id="VCIW01000008">
    <property type="protein sequence ID" value="TLS51664.1"/>
    <property type="molecule type" value="Genomic_DNA"/>
</dbReference>
<comment type="caution">
    <text evidence="2">The sequence shown here is derived from an EMBL/GenBank/DDBJ whole genome shotgun (WGS) entry which is preliminary data.</text>
</comment>
<sequence length="135" mass="16187">MGIFSFVRPPRKYEHYVDRASFYELLSLRNKAIETMKEAVKQPFAKKEIASGLIYLGMMHEKKNEMSEASDYYHQALEVTAEEEFKYHKHFKQMIEAFIKNGDEQRAQIWLDNLLVRQTYDKRFAKLSALKKHYR</sequence>
<evidence type="ECO:0000256" key="1">
    <source>
        <dbReference type="PROSITE-ProRule" id="PRU00339"/>
    </source>
</evidence>
<dbReference type="InterPro" id="IPR011990">
    <property type="entry name" value="TPR-like_helical_dom_sf"/>
</dbReference>
<organism evidence="2 3">
    <name type="scientific">Paenibacillus antri</name>
    <dbReference type="NCBI Taxonomy" id="2582848"/>
    <lineage>
        <taxon>Bacteria</taxon>
        <taxon>Bacillati</taxon>
        <taxon>Bacillota</taxon>
        <taxon>Bacilli</taxon>
        <taxon>Bacillales</taxon>
        <taxon>Paenibacillaceae</taxon>
        <taxon>Paenibacillus</taxon>
    </lineage>
</organism>
<dbReference type="PROSITE" id="PS50005">
    <property type="entry name" value="TPR"/>
    <property type="match status" value="1"/>
</dbReference>
<dbReference type="RefSeq" id="WP_138194890.1">
    <property type="nucleotide sequence ID" value="NZ_VCIW01000008.1"/>
</dbReference>
<accession>A0A5R9GEM7</accession>
<gene>
    <name evidence="2" type="ORF">FE782_14280</name>
</gene>
<evidence type="ECO:0000313" key="2">
    <source>
        <dbReference type="EMBL" id="TLS51664.1"/>
    </source>
</evidence>